<evidence type="ECO:0000313" key="2">
    <source>
        <dbReference type="Proteomes" id="UP001207626"/>
    </source>
</evidence>
<dbReference type="Proteomes" id="UP001207626">
    <property type="component" value="Unassembled WGS sequence"/>
</dbReference>
<dbReference type="RefSeq" id="WP_268601116.1">
    <property type="nucleotide sequence ID" value="NZ_JAMDLV010000006.1"/>
</dbReference>
<name>A0ABT4DQU2_9BACL</name>
<proteinExistence type="predicted"/>
<reference evidence="1 2" key="1">
    <citation type="submission" date="2022-05" db="EMBL/GenBank/DDBJ databases">
        <title>Genome Sequencing of Bee-Associated Microbes.</title>
        <authorList>
            <person name="Dunlap C."/>
        </authorList>
    </citation>
    <scope>NUCLEOTIDE SEQUENCE [LARGE SCALE GENOMIC DNA]</scope>
    <source>
        <strain evidence="1 2">NRRL NRS-1438</strain>
    </source>
</reference>
<sequence>MNGWRDVDRVKKLRIVSQFIKKEGEVVPLDDKNAKELADRCKLAYAELTAGHKYILVSE</sequence>
<dbReference type="EMBL" id="JAMDLW010000009">
    <property type="protein sequence ID" value="MCY9519689.1"/>
    <property type="molecule type" value="Genomic_DNA"/>
</dbReference>
<gene>
    <name evidence="1" type="ORF">M5X09_08330</name>
</gene>
<protein>
    <submittedName>
        <fullName evidence="1">Uncharacterized protein</fullName>
    </submittedName>
</protein>
<evidence type="ECO:0000313" key="1">
    <source>
        <dbReference type="EMBL" id="MCY9519689.1"/>
    </source>
</evidence>
<comment type="caution">
    <text evidence="1">The sequence shown here is derived from an EMBL/GenBank/DDBJ whole genome shotgun (WGS) entry which is preliminary data.</text>
</comment>
<keyword evidence="2" id="KW-1185">Reference proteome</keyword>
<organism evidence="1 2">
    <name type="scientific">Paenibacillus apiarius</name>
    <dbReference type="NCBI Taxonomy" id="46240"/>
    <lineage>
        <taxon>Bacteria</taxon>
        <taxon>Bacillati</taxon>
        <taxon>Bacillota</taxon>
        <taxon>Bacilli</taxon>
        <taxon>Bacillales</taxon>
        <taxon>Paenibacillaceae</taxon>
        <taxon>Paenibacillus</taxon>
    </lineage>
</organism>
<accession>A0ABT4DQU2</accession>